<evidence type="ECO:0000256" key="1">
    <source>
        <dbReference type="SAM" id="MobiDB-lite"/>
    </source>
</evidence>
<accession>A0A2S5BF41</accession>
<sequence length="431" mass="48574">MSPSEASQDGYELVPTPETDPDAAAADDPLDLSAGPPEVRQRRTVERSLMRSVIVLALVVSVVMGGSALWAMWKPASWSENGLEGVGLHIWRGKTPTEIRSADATSLVSEGSAQLVDDSSLPEAVLARAPSSFDALLEQAAMNLTTDPRLDFMRGKTVILAGDSHDRKNIEGFCEHHKRVGARIVSRGGHIITRCEIPVSQPLRRSLRASAYLPTDLNFKLVNWFHYGMPERNESWYGPTLSPKMDPPPYAIEDRLASVFLPDLVELGITQPDLLILNSVYWDLRYFARKAEHEGWSEELRRSDRALSWRELAWHRGRLVQFVELFRRQFPGVPMMYRPAQLRANNDKAGNVAVFQINESADFVMQQLGVPIFPWSSLLIGEEDYADDMHVNIVSQATYLHGDMLLYYLQRVADDSWRLQDSQGRCPGRFR</sequence>
<evidence type="ECO:0000256" key="2">
    <source>
        <dbReference type="SAM" id="Phobius"/>
    </source>
</evidence>
<dbReference type="Proteomes" id="UP000237144">
    <property type="component" value="Unassembled WGS sequence"/>
</dbReference>
<evidence type="ECO:0000313" key="4">
    <source>
        <dbReference type="Proteomes" id="UP000237144"/>
    </source>
</evidence>
<organism evidence="3 4">
    <name type="scientific">Rhodotorula taiwanensis</name>
    <dbReference type="NCBI Taxonomy" id="741276"/>
    <lineage>
        <taxon>Eukaryota</taxon>
        <taxon>Fungi</taxon>
        <taxon>Dikarya</taxon>
        <taxon>Basidiomycota</taxon>
        <taxon>Pucciniomycotina</taxon>
        <taxon>Microbotryomycetes</taxon>
        <taxon>Sporidiobolales</taxon>
        <taxon>Sporidiobolaceae</taxon>
        <taxon>Rhodotorula</taxon>
    </lineage>
</organism>
<keyword evidence="2" id="KW-0812">Transmembrane</keyword>
<feature type="compositionally biased region" description="Low complexity" evidence="1">
    <location>
        <begin position="22"/>
        <end position="37"/>
    </location>
</feature>
<dbReference type="EMBL" id="PJQD01000016">
    <property type="protein sequence ID" value="POY75389.1"/>
    <property type="molecule type" value="Genomic_DNA"/>
</dbReference>
<dbReference type="AlphaFoldDB" id="A0A2S5BF41"/>
<protein>
    <submittedName>
        <fullName evidence="3">Uncharacterized protein</fullName>
    </submittedName>
</protein>
<dbReference type="STRING" id="741276.A0A2S5BF41"/>
<dbReference type="OrthoDB" id="2588793at2759"/>
<name>A0A2S5BF41_9BASI</name>
<reference evidence="3 4" key="1">
    <citation type="journal article" date="2018" name="Front. Microbiol.">
        <title>Prospects for Fungal Bioremediation of Acidic Radioactive Waste Sites: Characterization and Genome Sequence of Rhodotorula taiwanensis MD1149.</title>
        <authorList>
            <person name="Tkavc R."/>
            <person name="Matrosova V.Y."/>
            <person name="Grichenko O.E."/>
            <person name="Gostincar C."/>
            <person name="Volpe R.P."/>
            <person name="Klimenkova P."/>
            <person name="Gaidamakova E.K."/>
            <person name="Zhou C.E."/>
            <person name="Stewart B.J."/>
            <person name="Lyman M.G."/>
            <person name="Malfatti S.A."/>
            <person name="Rubinfeld B."/>
            <person name="Courtot M."/>
            <person name="Singh J."/>
            <person name="Dalgard C.L."/>
            <person name="Hamilton T."/>
            <person name="Frey K.G."/>
            <person name="Gunde-Cimerman N."/>
            <person name="Dugan L."/>
            <person name="Daly M.J."/>
        </authorList>
    </citation>
    <scope>NUCLEOTIDE SEQUENCE [LARGE SCALE GENOMIC DNA]</scope>
    <source>
        <strain evidence="3 4">MD1149</strain>
    </source>
</reference>
<keyword evidence="2" id="KW-1133">Transmembrane helix</keyword>
<keyword evidence="2" id="KW-0472">Membrane</keyword>
<feature type="region of interest" description="Disordered" evidence="1">
    <location>
        <begin position="1"/>
        <end position="39"/>
    </location>
</feature>
<evidence type="ECO:0000313" key="3">
    <source>
        <dbReference type="EMBL" id="POY75389.1"/>
    </source>
</evidence>
<comment type="caution">
    <text evidence="3">The sequence shown here is derived from an EMBL/GenBank/DDBJ whole genome shotgun (WGS) entry which is preliminary data.</text>
</comment>
<gene>
    <name evidence="3" type="ORF">BMF94_1546</name>
</gene>
<feature type="transmembrane region" description="Helical" evidence="2">
    <location>
        <begin position="49"/>
        <end position="73"/>
    </location>
</feature>
<keyword evidence="4" id="KW-1185">Reference proteome</keyword>
<proteinExistence type="predicted"/>